<evidence type="ECO:0000256" key="4">
    <source>
        <dbReference type="ARBA" id="ARBA00022475"/>
    </source>
</evidence>
<feature type="transmembrane region" description="Helical" evidence="8">
    <location>
        <begin position="115"/>
        <end position="136"/>
    </location>
</feature>
<comment type="similarity">
    <text evidence="2">Belongs to the binding-protein-dependent transport system permease family. CysTW subfamily.</text>
</comment>
<evidence type="ECO:0000256" key="8">
    <source>
        <dbReference type="RuleBase" id="RU363032"/>
    </source>
</evidence>
<evidence type="ECO:0000313" key="11">
    <source>
        <dbReference type="Proteomes" id="UP000630805"/>
    </source>
</evidence>
<evidence type="ECO:0000259" key="9">
    <source>
        <dbReference type="PROSITE" id="PS50928"/>
    </source>
</evidence>
<keyword evidence="11" id="KW-1185">Reference proteome</keyword>
<proteinExistence type="inferred from homology"/>
<dbReference type="EMBL" id="JABXWT010000008">
    <property type="protein sequence ID" value="NVO57016.1"/>
    <property type="molecule type" value="Genomic_DNA"/>
</dbReference>
<dbReference type="InterPro" id="IPR035906">
    <property type="entry name" value="MetI-like_sf"/>
</dbReference>
<feature type="transmembrane region" description="Helical" evidence="8">
    <location>
        <begin position="207"/>
        <end position="237"/>
    </location>
</feature>
<dbReference type="CDD" id="cd06261">
    <property type="entry name" value="TM_PBP2"/>
    <property type="match status" value="1"/>
</dbReference>
<evidence type="ECO:0000256" key="3">
    <source>
        <dbReference type="ARBA" id="ARBA00022448"/>
    </source>
</evidence>
<sequence length="293" mass="32305">MTVQDTTILRPIPRFRGVDHKTLILIPPGIMLLVFFLCPFLIMGAVSFYYRVPDGFYEPDFVLANYAAFFDPVFLTALARSLTLCAVISVVCVSLAMPFTYLVSRMRRGIQVPIVILLLCILTLSEVILGFSWTILLSRTAGVSNVLVWLGILDRPVSYYPSRIAIMIAMLHFCFPFAVLTIYPPISRFDRSLPEAAATLGAGPIRAFFTVVIPALRGTIISALVLVFVFALGAYLFPQMLGRPADWTLSVLITDQAIYKSNIPFAAAMSVFLCLICFALIVGVGKLTKKSEG</sequence>
<dbReference type="SUPFAM" id="SSF161098">
    <property type="entry name" value="MetI-like"/>
    <property type="match status" value="1"/>
</dbReference>
<keyword evidence="6 8" id="KW-1133">Transmembrane helix</keyword>
<feature type="transmembrane region" description="Helical" evidence="8">
    <location>
        <begin position="263"/>
        <end position="284"/>
    </location>
</feature>
<dbReference type="PANTHER" id="PTHR42929">
    <property type="entry name" value="INNER MEMBRANE ABC TRANSPORTER PERMEASE PROTEIN YDCU-RELATED-RELATED"/>
    <property type="match status" value="1"/>
</dbReference>
<dbReference type="Gene3D" id="1.10.3720.10">
    <property type="entry name" value="MetI-like"/>
    <property type="match status" value="1"/>
</dbReference>
<name>A0ABX2PTM5_9RHOB</name>
<accession>A0ABX2PTM5</accession>
<organism evidence="10 11">
    <name type="scientific">Ruegeria haliotis</name>
    <dbReference type="NCBI Taxonomy" id="2747601"/>
    <lineage>
        <taxon>Bacteria</taxon>
        <taxon>Pseudomonadati</taxon>
        <taxon>Pseudomonadota</taxon>
        <taxon>Alphaproteobacteria</taxon>
        <taxon>Rhodobacterales</taxon>
        <taxon>Roseobacteraceae</taxon>
        <taxon>Ruegeria</taxon>
    </lineage>
</organism>
<evidence type="ECO:0000256" key="5">
    <source>
        <dbReference type="ARBA" id="ARBA00022692"/>
    </source>
</evidence>
<feature type="transmembrane region" description="Helical" evidence="8">
    <location>
        <begin position="81"/>
        <end position="103"/>
    </location>
</feature>
<gene>
    <name evidence="10" type="ORF">HW561_14570</name>
</gene>
<reference evidence="10 11" key="1">
    <citation type="submission" date="2020-06" db="EMBL/GenBank/DDBJ databases">
        <authorList>
            <person name="Cao W.R."/>
        </authorList>
    </citation>
    <scope>NUCLEOTIDE SEQUENCE [LARGE SCALE GENOMIC DNA]</scope>
    <source>
        <strain evidence="10 11">B1Z28</strain>
    </source>
</reference>
<protein>
    <submittedName>
        <fullName evidence="10">ABC transporter permease</fullName>
    </submittedName>
</protein>
<dbReference type="PROSITE" id="PS50928">
    <property type="entry name" value="ABC_TM1"/>
    <property type="match status" value="1"/>
</dbReference>
<feature type="transmembrane region" description="Helical" evidence="8">
    <location>
        <begin position="23"/>
        <end position="50"/>
    </location>
</feature>
<dbReference type="PANTHER" id="PTHR42929:SF1">
    <property type="entry name" value="INNER MEMBRANE ABC TRANSPORTER PERMEASE PROTEIN YDCU-RELATED"/>
    <property type="match status" value="1"/>
</dbReference>
<evidence type="ECO:0000256" key="6">
    <source>
        <dbReference type="ARBA" id="ARBA00022989"/>
    </source>
</evidence>
<comment type="caution">
    <text evidence="10">The sequence shown here is derived from an EMBL/GenBank/DDBJ whole genome shotgun (WGS) entry which is preliminary data.</text>
</comment>
<comment type="subcellular location">
    <subcellularLocation>
        <location evidence="1 8">Cell membrane</location>
        <topology evidence="1 8">Multi-pass membrane protein</topology>
    </subcellularLocation>
</comment>
<feature type="domain" description="ABC transmembrane type-1" evidence="9">
    <location>
        <begin position="78"/>
        <end position="284"/>
    </location>
</feature>
<keyword evidence="3 8" id="KW-0813">Transport</keyword>
<keyword evidence="5 8" id="KW-0812">Transmembrane</keyword>
<dbReference type="RefSeq" id="WP_176866015.1">
    <property type="nucleotide sequence ID" value="NZ_JABXWT010000008.1"/>
</dbReference>
<keyword evidence="7 8" id="KW-0472">Membrane</keyword>
<keyword evidence="4" id="KW-1003">Cell membrane</keyword>
<dbReference type="Pfam" id="PF00528">
    <property type="entry name" value="BPD_transp_1"/>
    <property type="match status" value="1"/>
</dbReference>
<feature type="transmembrane region" description="Helical" evidence="8">
    <location>
        <begin position="164"/>
        <end position="186"/>
    </location>
</feature>
<evidence type="ECO:0000256" key="2">
    <source>
        <dbReference type="ARBA" id="ARBA00007069"/>
    </source>
</evidence>
<evidence type="ECO:0000256" key="1">
    <source>
        <dbReference type="ARBA" id="ARBA00004651"/>
    </source>
</evidence>
<dbReference type="Proteomes" id="UP000630805">
    <property type="component" value="Unassembled WGS sequence"/>
</dbReference>
<dbReference type="InterPro" id="IPR000515">
    <property type="entry name" value="MetI-like"/>
</dbReference>
<evidence type="ECO:0000313" key="10">
    <source>
        <dbReference type="EMBL" id="NVO57016.1"/>
    </source>
</evidence>
<evidence type="ECO:0000256" key="7">
    <source>
        <dbReference type="ARBA" id="ARBA00023136"/>
    </source>
</evidence>